<keyword evidence="3" id="KW-1185">Reference proteome</keyword>
<reference evidence="2 3" key="1">
    <citation type="submission" date="2014-07" db="EMBL/GenBank/DDBJ databases">
        <title>Epilithonimonas lactis LMG 22401 Genome.</title>
        <authorList>
            <person name="Pipes S.E."/>
            <person name="Stropko S.J."/>
        </authorList>
    </citation>
    <scope>NUCLEOTIDE SEQUENCE [LARGE SCALE GENOMIC DNA]</scope>
    <source>
        <strain evidence="2 3">LMG 24401</strain>
    </source>
</reference>
<feature type="domain" description="NAD(P)-binding" evidence="1">
    <location>
        <begin position="9"/>
        <end position="205"/>
    </location>
</feature>
<dbReference type="Proteomes" id="UP000028623">
    <property type="component" value="Unassembled WGS sequence"/>
</dbReference>
<dbReference type="STRING" id="421072.SAMN04488097_3075"/>
<sequence length="217" mass="23478">MSKKVAVIGATGFVGKQVVNELSTRGYVVNAIARDSSKVEEKDNVSAISADVNNVEELAKVLEGNDAVINTFNAGWTNPNLYNDFLNGSKNIEKAVEESGVKRFITVGGAGSLFIDGNQLVDGPDFPTDIKPGATAARDYLNEIKKNEILDWTFFSPAIEMHPGTAGVRKGTYRTALENPVFDADGRSILSVEDVAVALVDELEQNNFVKQRFTAAY</sequence>
<organism evidence="2 3">
    <name type="scientific">Epilithonimonas lactis</name>
    <dbReference type="NCBI Taxonomy" id="421072"/>
    <lineage>
        <taxon>Bacteria</taxon>
        <taxon>Pseudomonadati</taxon>
        <taxon>Bacteroidota</taxon>
        <taxon>Flavobacteriia</taxon>
        <taxon>Flavobacteriales</taxon>
        <taxon>Weeksellaceae</taxon>
        <taxon>Chryseobacterium group</taxon>
        <taxon>Epilithonimonas</taxon>
    </lineage>
</organism>
<dbReference type="CDD" id="cd05244">
    <property type="entry name" value="BVR-B_like_SDR_a"/>
    <property type="match status" value="1"/>
</dbReference>
<protein>
    <submittedName>
        <fullName evidence="2">Histidine kinase</fullName>
    </submittedName>
</protein>
<evidence type="ECO:0000313" key="2">
    <source>
        <dbReference type="EMBL" id="KFC22569.1"/>
    </source>
</evidence>
<dbReference type="Gene3D" id="3.40.50.720">
    <property type="entry name" value="NAD(P)-binding Rossmann-like Domain"/>
    <property type="match status" value="1"/>
</dbReference>
<dbReference type="InterPro" id="IPR036291">
    <property type="entry name" value="NAD(P)-bd_dom_sf"/>
</dbReference>
<dbReference type="OrthoDB" id="9785372at2"/>
<dbReference type="eggNOG" id="COG2910">
    <property type="taxonomic scope" value="Bacteria"/>
</dbReference>
<dbReference type="Pfam" id="PF13460">
    <property type="entry name" value="NAD_binding_10"/>
    <property type="match status" value="1"/>
</dbReference>
<proteinExistence type="predicted"/>
<accession>A0A085BJC4</accession>
<evidence type="ECO:0000313" key="3">
    <source>
        <dbReference type="Proteomes" id="UP000028623"/>
    </source>
</evidence>
<dbReference type="PANTHER" id="PTHR43355">
    <property type="entry name" value="FLAVIN REDUCTASE (NADPH)"/>
    <property type="match status" value="1"/>
</dbReference>
<comment type="caution">
    <text evidence="2">The sequence shown here is derived from an EMBL/GenBank/DDBJ whole genome shotgun (WGS) entry which is preliminary data.</text>
</comment>
<name>A0A085BJC4_9FLAO</name>
<keyword evidence="2" id="KW-0808">Transferase</keyword>
<dbReference type="InterPro" id="IPR016040">
    <property type="entry name" value="NAD(P)-bd_dom"/>
</dbReference>
<gene>
    <name evidence="2" type="ORF">IO89_05810</name>
</gene>
<keyword evidence="2" id="KW-0418">Kinase</keyword>
<dbReference type="GO" id="GO:0016301">
    <property type="term" value="F:kinase activity"/>
    <property type="evidence" value="ECO:0007669"/>
    <property type="project" value="UniProtKB-KW"/>
</dbReference>
<dbReference type="SUPFAM" id="SSF51735">
    <property type="entry name" value="NAD(P)-binding Rossmann-fold domains"/>
    <property type="match status" value="1"/>
</dbReference>
<dbReference type="InterPro" id="IPR051606">
    <property type="entry name" value="Polyketide_Oxido-like"/>
</dbReference>
<dbReference type="EMBL" id="JPLY01000002">
    <property type="protein sequence ID" value="KFC22569.1"/>
    <property type="molecule type" value="Genomic_DNA"/>
</dbReference>
<dbReference type="RefSeq" id="WP_034974527.1">
    <property type="nucleotide sequence ID" value="NZ_FOFI01000004.1"/>
</dbReference>
<evidence type="ECO:0000259" key="1">
    <source>
        <dbReference type="Pfam" id="PF13460"/>
    </source>
</evidence>
<dbReference type="AlphaFoldDB" id="A0A085BJC4"/>
<dbReference type="PANTHER" id="PTHR43355:SF2">
    <property type="entry name" value="FLAVIN REDUCTASE (NADPH)"/>
    <property type="match status" value="1"/>
</dbReference>
<dbReference type="GO" id="GO:0016646">
    <property type="term" value="F:oxidoreductase activity, acting on the CH-NH group of donors, NAD or NADP as acceptor"/>
    <property type="evidence" value="ECO:0007669"/>
    <property type="project" value="TreeGrafter"/>
</dbReference>